<proteinExistence type="predicted"/>
<dbReference type="EMBL" id="LT598461">
    <property type="protein sequence ID" value="SCU98528.1"/>
    <property type="molecule type" value="Genomic_DNA"/>
</dbReference>
<dbReference type="STRING" id="1266660.A0A1G4K471"/>
<protein>
    <submittedName>
        <fullName evidence="2">LADA_0H13630g1_1</fullName>
    </submittedName>
</protein>
<feature type="domain" description="Arrestin-like N-terminal" evidence="1">
    <location>
        <begin position="16"/>
        <end position="113"/>
    </location>
</feature>
<dbReference type="AlphaFoldDB" id="A0A1G4K471"/>
<dbReference type="Gene3D" id="2.60.40.640">
    <property type="match status" value="1"/>
</dbReference>
<dbReference type="PANTHER" id="PTHR11188">
    <property type="entry name" value="ARRESTIN DOMAIN CONTAINING PROTEIN"/>
    <property type="match status" value="1"/>
</dbReference>
<name>A0A1G4K471_9SACH</name>
<keyword evidence="3" id="KW-1185">Reference proteome</keyword>
<sequence length="419" mass="47401">MPPHIEFEINPPINGDCFVSNEPIRGFVVLKLKGPTSIVAISIELRGTAQTQTNDCSIRTPSGTKSYHTLVHLKQELFPASSVRNSAMDPNRGFQMSGGEHRFCFEFLIPNRPKCVGDHGMALAGFTRDQEEEDLRLPPSFNSGDYNQGLARCMNSFYKSSAISYYLKAAVEIRRPRFPMRDNTCVAWEFQGFNYMPRQLPDSSVTMRTSPGLCSVFRSKRCLEMGVDFRAWIEIRASSLDRVFRLDKIFQPGSGKLDDITLVVNKYPMTATEFEIKKLKLGLMQVLSCYPLGRNNRTTEYIPLLETDLSLRLSIPQRTAEAGGVIELPLRLQRAGKLAGYKFNEKNMSYGENRLYSFTTCNIKREFKFSVAITVEADGREAELEVLTNFCHIEYFSAMGIEELPKYGMIDIPPAYSNG</sequence>
<evidence type="ECO:0000313" key="2">
    <source>
        <dbReference type="EMBL" id="SCU98528.1"/>
    </source>
</evidence>
<dbReference type="GO" id="GO:0005737">
    <property type="term" value="C:cytoplasm"/>
    <property type="evidence" value="ECO:0007669"/>
    <property type="project" value="TreeGrafter"/>
</dbReference>
<dbReference type="InterPro" id="IPR050357">
    <property type="entry name" value="Arrestin_domain-protein"/>
</dbReference>
<dbReference type="Proteomes" id="UP000190274">
    <property type="component" value="Chromosome H"/>
</dbReference>
<dbReference type="OrthoDB" id="3365616at2759"/>
<evidence type="ECO:0000313" key="3">
    <source>
        <dbReference type="Proteomes" id="UP000190274"/>
    </source>
</evidence>
<dbReference type="Pfam" id="PF00339">
    <property type="entry name" value="Arrestin_N"/>
    <property type="match status" value="1"/>
</dbReference>
<dbReference type="InterPro" id="IPR011021">
    <property type="entry name" value="Arrestin-like_N"/>
</dbReference>
<gene>
    <name evidence="2" type="ORF">LADA_0H13630G</name>
</gene>
<dbReference type="PANTHER" id="PTHR11188:SF17">
    <property type="entry name" value="FI21816P1"/>
    <property type="match status" value="1"/>
</dbReference>
<dbReference type="CDD" id="cd22952">
    <property type="entry name" value="ART10-like"/>
    <property type="match status" value="1"/>
</dbReference>
<dbReference type="InterPro" id="IPR014752">
    <property type="entry name" value="Arrestin-like_C"/>
</dbReference>
<accession>A0A1G4K471</accession>
<dbReference type="GO" id="GO:0015031">
    <property type="term" value="P:protein transport"/>
    <property type="evidence" value="ECO:0007669"/>
    <property type="project" value="TreeGrafter"/>
</dbReference>
<organism evidence="2 3">
    <name type="scientific">Lachancea dasiensis</name>
    <dbReference type="NCBI Taxonomy" id="1072105"/>
    <lineage>
        <taxon>Eukaryota</taxon>
        <taxon>Fungi</taxon>
        <taxon>Dikarya</taxon>
        <taxon>Ascomycota</taxon>
        <taxon>Saccharomycotina</taxon>
        <taxon>Saccharomycetes</taxon>
        <taxon>Saccharomycetales</taxon>
        <taxon>Saccharomycetaceae</taxon>
        <taxon>Lachancea</taxon>
    </lineage>
</organism>
<evidence type="ECO:0000259" key="1">
    <source>
        <dbReference type="Pfam" id="PF00339"/>
    </source>
</evidence>
<reference evidence="2 3" key="1">
    <citation type="submission" date="2016-03" db="EMBL/GenBank/DDBJ databases">
        <authorList>
            <person name="Devillers H."/>
        </authorList>
    </citation>
    <scope>NUCLEOTIDE SEQUENCE [LARGE SCALE GENOMIC DNA]</scope>
    <source>
        <strain evidence="2">CBS 10888</strain>
    </source>
</reference>